<dbReference type="Gramene" id="TraesRN2A0100255300.1">
    <property type="protein sequence ID" value="TraesRN2A0100255300.1"/>
    <property type="gene ID" value="TraesRN2A0100255300"/>
</dbReference>
<feature type="compositionally biased region" description="Polar residues" evidence="1">
    <location>
        <begin position="42"/>
        <end position="52"/>
    </location>
</feature>
<dbReference type="Gramene" id="TraesCS2A03G0293300.1">
    <property type="protein sequence ID" value="TraesCS2A03G0293300.1.CDS"/>
    <property type="gene ID" value="TraesCS2A03G0293300"/>
</dbReference>
<feature type="compositionally biased region" description="Polar residues" evidence="1">
    <location>
        <begin position="22"/>
        <end position="34"/>
    </location>
</feature>
<evidence type="ECO:0000313" key="2">
    <source>
        <dbReference type="EnsemblPlants" id="TraesCS2A02G143800.1"/>
    </source>
</evidence>
<dbReference type="Gramene" id="TraesCLE_scaffold_030948_01G000200.1">
    <property type="protein sequence ID" value="TraesCLE_scaffold_030948_01G000200.1"/>
    <property type="gene ID" value="TraesCLE_scaffold_030948_01G000200"/>
</dbReference>
<dbReference type="Gramene" id="TraesMAC2A03G00622660.1">
    <property type="protein sequence ID" value="TraesMAC2A03G00622660.1"/>
    <property type="gene ID" value="TraesMAC2A03G00622660"/>
</dbReference>
<reference evidence="2" key="2">
    <citation type="submission" date="2018-10" db="UniProtKB">
        <authorList>
            <consortium name="EnsemblPlants"/>
        </authorList>
    </citation>
    <scope>IDENTIFICATION</scope>
</reference>
<organism evidence="2">
    <name type="scientific">Triticum aestivum</name>
    <name type="common">Wheat</name>
    <dbReference type="NCBI Taxonomy" id="4565"/>
    <lineage>
        <taxon>Eukaryota</taxon>
        <taxon>Viridiplantae</taxon>
        <taxon>Streptophyta</taxon>
        <taxon>Embryophyta</taxon>
        <taxon>Tracheophyta</taxon>
        <taxon>Spermatophyta</taxon>
        <taxon>Magnoliopsida</taxon>
        <taxon>Liliopsida</taxon>
        <taxon>Poales</taxon>
        <taxon>Poaceae</taxon>
        <taxon>BOP clade</taxon>
        <taxon>Pooideae</taxon>
        <taxon>Triticodae</taxon>
        <taxon>Triticeae</taxon>
        <taxon>Triticinae</taxon>
        <taxon>Triticum</taxon>
    </lineage>
</organism>
<dbReference type="STRING" id="4565.A0A3B6AUW0"/>
<dbReference type="Proteomes" id="UP000019116">
    <property type="component" value="Chromosome 2A"/>
</dbReference>
<keyword evidence="3" id="KW-1185">Reference proteome</keyword>
<feature type="region of interest" description="Disordered" evidence="1">
    <location>
        <begin position="1"/>
        <end position="103"/>
    </location>
</feature>
<reference evidence="2" key="1">
    <citation type="submission" date="2018-08" db="EMBL/GenBank/DDBJ databases">
        <authorList>
            <person name="Rossello M."/>
        </authorList>
    </citation>
    <scope>NUCLEOTIDE SEQUENCE [LARGE SCALE GENOMIC DNA]</scope>
    <source>
        <strain evidence="2">cv. Chinese Spring</strain>
    </source>
</reference>
<dbReference type="Gramene" id="TraesARI2A03G00631250.1">
    <property type="protein sequence ID" value="TraesARI2A03G00631250.1"/>
    <property type="gene ID" value="TraesARI2A03G00631250"/>
</dbReference>
<feature type="compositionally biased region" description="Basic and acidic residues" evidence="1">
    <location>
        <begin position="1"/>
        <end position="17"/>
    </location>
</feature>
<dbReference type="Gramene" id="TraesJUL2A03G00628380.1">
    <property type="protein sequence ID" value="TraesJUL2A03G00628380.1"/>
    <property type="gene ID" value="TraesJUL2A03G00628380"/>
</dbReference>
<dbReference type="Gramene" id="TraesWEE_scaffold_057428_01G000100.1">
    <property type="protein sequence ID" value="TraesWEE_scaffold_057428_01G000100.1"/>
    <property type="gene ID" value="TraesWEE_scaffold_057428_01G000100"/>
</dbReference>
<protein>
    <submittedName>
        <fullName evidence="2">Uncharacterized protein</fullName>
    </submittedName>
</protein>
<evidence type="ECO:0000256" key="1">
    <source>
        <dbReference type="SAM" id="MobiDB-lite"/>
    </source>
</evidence>
<dbReference type="AlphaFoldDB" id="A0A3B6AUW0"/>
<dbReference type="EnsemblPlants" id="TraesCS2A02G143800.1">
    <property type="protein sequence ID" value="TraesCS2A02G143800.1"/>
    <property type="gene ID" value="TraesCS2A02G143800"/>
</dbReference>
<sequence>MKVKEKTARGSNRHPDIVADPNINSSTSSEQNVEFASPKDPNMNSSTSSKQNEGLPKPKGVKLKEKTIQGASRPVGGLEKAKSSRKRKVDDHVALQPHGTSTV</sequence>
<name>A0A3B6AUW0_WHEAT</name>
<evidence type="ECO:0000313" key="3">
    <source>
        <dbReference type="Proteomes" id="UP000019116"/>
    </source>
</evidence>
<dbReference type="Gramene" id="TraesCS2A02G143800.1">
    <property type="protein sequence ID" value="TraesCS2A02G143800.1"/>
    <property type="gene ID" value="TraesCS2A02G143800"/>
</dbReference>
<dbReference type="Gramene" id="TraesLAC2A03G00628160.1">
    <property type="protein sequence ID" value="TraesLAC2A03G00628160.1"/>
    <property type="gene ID" value="TraesLAC2A03G00628160"/>
</dbReference>
<dbReference type="Gramene" id="TraesCAD_scaffold_033484_01G000100.1">
    <property type="protein sequence ID" value="TraesCAD_scaffold_033484_01G000100.1"/>
    <property type="gene ID" value="TraesCAD_scaffold_033484_01G000100"/>
</dbReference>
<proteinExistence type="predicted"/>
<accession>A0A3B6AUW0</accession>